<dbReference type="PANTHER" id="PTHR34473:SF3">
    <property type="entry name" value="TRANSMEMBRANE PROTEIN-RELATED"/>
    <property type="match status" value="1"/>
</dbReference>
<accession>A0AAE3FYY7</accession>
<dbReference type="Proteomes" id="UP001203207">
    <property type="component" value="Unassembled WGS sequence"/>
</dbReference>
<evidence type="ECO:0000259" key="2">
    <source>
        <dbReference type="Pfam" id="PF03703"/>
    </source>
</evidence>
<dbReference type="InterPro" id="IPR005182">
    <property type="entry name" value="YdbS-like_PH"/>
</dbReference>
<reference evidence="3" key="2">
    <citation type="submission" date="2022-02" db="EMBL/GenBank/DDBJ databases">
        <authorList>
            <person name="Elcheninov A.G."/>
            <person name="Sorokin D.Y."/>
            <person name="Kublanov I.V."/>
        </authorList>
    </citation>
    <scope>NUCLEOTIDE SEQUENCE</scope>
    <source>
        <strain evidence="3">AArc-St2</strain>
    </source>
</reference>
<sequence length="152" mass="16688">MKSLHPRIRILWVVRAVIFAVIIGAIGTAGAQTLGAPIWIPIIFAVLLLLLGVVHSLLRYRKWGYEIRDDSLYLERGVLTEVRTVVPLVRIQHVDSRRSALERTVGLASTVVYTAGSRGADVRIPGLEPDTASDLRERLKGLAIEADGEDAV</sequence>
<feature type="domain" description="YdbS-like PH" evidence="2">
    <location>
        <begin position="60"/>
        <end position="139"/>
    </location>
</feature>
<proteinExistence type="predicted"/>
<dbReference type="Pfam" id="PF03703">
    <property type="entry name" value="bPH_2"/>
    <property type="match status" value="1"/>
</dbReference>
<dbReference type="PANTHER" id="PTHR34473">
    <property type="entry name" value="UPF0699 TRANSMEMBRANE PROTEIN YDBS"/>
    <property type="match status" value="1"/>
</dbReference>
<dbReference type="EMBL" id="JAKRVX010000004">
    <property type="protein sequence ID" value="MCL9817623.1"/>
    <property type="molecule type" value="Genomic_DNA"/>
</dbReference>
<feature type="transmembrane region" description="Helical" evidence="1">
    <location>
        <begin position="12"/>
        <end position="32"/>
    </location>
</feature>
<protein>
    <submittedName>
        <fullName evidence="3">PH domain-containing protein</fullName>
    </submittedName>
</protein>
<keyword evidence="1" id="KW-1133">Transmembrane helix</keyword>
<name>A0AAE3FYY7_9EURY</name>
<comment type="caution">
    <text evidence="3">The sequence shown here is derived from an EMBL/GenBank/DDBJ whole genome shotgun (WGS) entry which is preliminary data.</text>
</comment>
<keyword evidence="4" id="KW-1185">Reference proteome</keyword>
<evidence type="ECO:0000313" key="3">
    <source>
        <dbReference type="EMBL" id="MCL9817623.1"/>
    </source>
</evidence>
<keyword evidence="1" id="KW-0472">Membrane</keyword>
<reference evidence="3" key="1">
    <citation type="journal article" date="2022" name="Syst. Appl. Microbiol.">
        <title>Natronocalculus amylovorans gen. nov., sp. nov., and Natranaeroarchaeum aerophilus sp. nov., dominant culturable amylolytic natronoarchaea from hypersaline soda lakes in southwestern Siberia.</title>
        <authorList>
            <person name="Sorokin D.Y."/>
            <person name="Elcheninov A.G."/>
            <person name="Khizhniak T.V."/>
            <person name="Koenen M."/>
            <person name="Bale N.J."/>
            <person name="Damste J.S.S."/>
            <person name="Kublanov I.V."/>
        </authorList>
    </citation>
    <scope>NUCLEOTIDE SEQUENCE</scope>
    <source>
        <strain evidence="3">AArc-St2</strain>
    </source>
</reference>
<organism evidence="3 4">
    <name type="scientific">Natronocalculus amylovorans</name>
    <dbReference type="NCBI Taxonomy" id="2917812"/>
    <lineage>
        <taxon>Archaea</taxon>
        <taxon>Methanobacteriati</taxon>
        <taxon>Methanobacteriota</taxon>
        <taxon>Stenosarchaea group</taxon>
        <taxon>Halobacteria</taxon>
        <taxon>Halobacteriales</taxon>
        <taxon>Haloferacaceae</taxon>
        <taxon>Natronocalculus</taxon>
    </lineage>
</organism>
<dbReference type="AlphaFoldDB" id="A0AAE3FYY7"/>
<evidence type="ECO:0000256" key="1">
    <source>
        <dbReference type="SAM" id="Phobius"/>
    </source>
</evidence>
<dbReference type="RefSeq" id="WP_174653392.1">
    <property type="nucleotide sequence ID" value="NZ_JAKRVX010000004.1"/>
</dbReference>
<keyword evidence="1" id="KW-0812">Transmembrane</keyword>
<gene>
    <name evidence="3" type="ORF">AArcSt2_11765</name>
</gene>
<evidence type="ECO:0000313" key="4">
    <source>
        <dbReference type="Proteomes" id="UP001203207"/>
    </source>
</evidence>
<feature type="transmembrane region" description="Helical" evidence="1">
    <location>
        <begin position="38"/>
        <end position="58"/>
    </location>
</feature>